<dbReference type="GO" id="GO:0008046">
    <property type="term" value="F:axon guidance receptor activity"/>
    <property type="evidence" value="ECO:0007669"/>
    <property type="project" value="TreeGrafter"/>
</dbReference>
<dbReference type="InterPro" id="IPR007110">
    <property type="entry name" value="Ig-like_dom"/>
</dbReference>
<dbReference type="Proteomes" id="UP000663845">
    <property type="component" value="Unassembled WGS sequence"/>
</dbReference>
<keyword evidence="2" id="KW-1015">Disulfide bond</keyword>
<feature type="domain" description="Ig-like" evidence="3">
    <location>
        <begin position="259"/>
        <end position="351"/>
    </location>
</feature>
<dbReference type="AlphaFoldDB" id="A0A814SQC3"/>
<feature type="domain" description="Ig-like" evidence="3">
    <location>
        <begin position="21"/>
        <end position="108"/>
    </location>
</feature>
<protein>
    <recommendedName>
        <fullName evidence="3">Ig-like domain-containing protein</fullName>
    </recommendedName>
</protein>
<sequence>MTNCLNEDSSISREFINVNVGKRIRIECELNNSTINGNKKGLWLRLEDAEVFFYSTSRINSDQRFQIEQRSSLHMINSTLSYEIITYSLIIDDIHLTDGGTYSCQADNKIIKLFILNIVERPYFITHEYSTLLRTQIGRNISITCEAQGKPDPYLNWMKKIDGRSFNKYISISSIYLGLWLRLEDAEVFFYSTSRINSDQRFQIEQRSSLHMINSTLSYEIITYSLIIDDIHLTDGGTYSCQADNKIIKLFILNIVERPYFITHEYSTLLRTQIGRNISITCEAQGKPDPYLNWMKKIDEYNQKVIVNCSTTPTTCQLNLINVDRYHTGIYECVAMNIVGTIGRFYELDVQYPPDVHSLTEEYYHFIGDAVILECLIDSNPEPDIRWLHRYSNDIKQEIDLSRQFYQEHSDNNNNQDNRIWYIKHEQLNATRWKTNLFIKRIPRRLFNSNFICRAINHHGVGEQSINIIEKHHPSKKHRHTTPEPFISNNTTLSSTIKFISQTTNNIYNRSKKLSSNRYYLFILGLYSFLSSLYV</sequence>
<evidence type="ECO:0000256" key="2">
    <source>
        <dbReference type="ARBA" id="ARBA00023157"/>
    </source>
</evidence>
<accession>A0A814SQC3</accession>
<dbReference type="Pfam" id="PF07679">
    <property type="entry name" value="I-set"/>
    <property type="match status" value="1"/>
</dbReference>
<proteinExistence type="predicted"/>
<dbReference type="SMART" id="SM00409">
    <property type="entry name" value="IG"/>
    <property type="match status" value="4"/>
</dbReference>
<dbReference type="PANTHER" id="PTHR45080:SF8">
    <property type="entry name" value="IG-LIKE DOMAIN-CONTAINING PROTEIN"/>
    <property type="match status" value="1"/>
</dbReference>
<dbReference type="InterPro" id="IPR036179">
    <property type="entry name" value="Ig-like_dom_sf"/>
</dbReference>
<dbReference type="InterPro" id="IPR013098">
    <property type="entry name" value="Ig_I-set"/>
</dbReference>
<dbReference type="Pfam" id="PF07686">
    <property type="entry name" value="V-set"/>
    <property type="match status" value="1"/>
</dbReference>
<evidence type="ECO:0000313" key="4">
    <source>
        <dbReference type="EMBL" id="CAF1150801.1"/>
    </source>
</evidence>
<dbReference type="GO" id="GO:0050808">
    <property type="term" value="P:synapse organization"/>
    <property type="evidence" value="ECO:0007669"/>
    <property type="project" value="TreeGrafter"/>
</dbReference>
<dbReference type="InterPro" id="IPR003598">
    <property type="entry name" value="Ig_sub2"/>
</dbReference>
<dbReference type="SUPFAM" id="SSF48726">
    <property type="entry name" value="Immunoglobulin"/>
    <property type="match status" value="4"/>
</dbReference>
<evidence type="ECO:0000313" key="5">
    <source>
        <dbReference type="Proteomes" id="UP000663845"/>
    </source>
</evidence>
<comment type="caution">
    <text evidence="4">The sequence shown here is derived from an EMBL/GenBank/DDBJ whole genome shotgun (WGS) entry which is preliminary data.</text>
</comment>
<dbReference type="InterPro" id="IPR050958">
    <property type="entry name" value="Cell_Adh-Cytoskel_Orgn"/>
</dbReference>
<reference evidence="4" key="1">
    <citation type="submission" date="2021-02" db="EMBL/GenBank/DDBJ databases">
        <authorList>
            <person name="Nowell W R."/>
        </authorList>
    </citation>
    <scope>NUCLEOTIDE SEQUENCE</scope>
</reference>
<dbReference type="GO" id="GO:0005886">
    <property type="term" value="C:plasma membrane"/>
    <property type="evidence" value="ECO:0007669"/>
    <property type="project" value="TreeGrafter"/>
</dbReference>
<dbReference type="GO" id="GO:0043025">
    <property type="term" value="C:neuronal cell body"/>
    <property type="evidence" value="ECO:0007669"/>
    <property type="project" value="TreeGrafter"/>
</dbReference>
<dbReference type="PANTHER" id="PTHR45080">
    <property type="entry name" value="CONTACTIN 5"/>
    <property type="match status" value="1"/>
</dbReference>
<dbReference type="PIRSF" id="PIRSF000615">
    <property type="entry name" value="TyrPK_CSF1-R"/>
    <property type="match status" value="1"/>
</dbReference>
<dbReference type="PROSITE" id="PS50835">
    <property type="entry name" value="IG_LIKE"/>
    <property type="match status" value="4"/>
</dbReference>
<evidence type="ECO:0000259" key="3">
    <source>
        <dbReference type="PROSITE" id="PS50835"/>
    </source>
</evidence>
<feature type="domain" description="Ig-like" evidence="3">
    <location>
        <begin position="122"/>
        <end position="245"/>
    </location>
</feature>
<dbReference type="InterPro" id="IPR013106">
    <property type="entry name" value="Ig_V-set"/>
</dbReference>
<name>A0A814SQC3_9BILA</name>
<evidence type="ECO:0000256" key="1">
    <source>
        <dbReference type="ARBA" id="ARBA00022729"/>
    </source>
</evidence>
<dbReference type="InterPro" id="IPR003599">
    <property type="entry name" value="Ig_sub"/>
</dbReference>
<dbReference type="GO" id="GO:0030424">
    <property type="term" value="C:axon"/>
    <property type="evidence" value="ECO:0007669"/>
    <property type="project" value="TreeGrafter"/>
</dbReference>
<dbReference type="Gene3D" id="2.60.40.10">
    <property type="entry name" value="Immunoglobulins"/>
    <property type="match status" value="4"/>
</dbReference>
<dbReference type="SMART" id="SM00408">
    <property type="entry name" value="IGc2"/>
    <property type="match status" value="4"/>
</dbReference>
<organism evidence="4 5">
    <name type="scientific">Adineta steineri</name>
    <dbReference type="NCBI Taxonomy" id="433720"/>
    <lineage>
        <taxon>Eukaryota</taxon>
        <taxon>Metazoa</taxon>
        <taxon>Spiralia</taxon>
        <taxon>Gnathifera</taxon>
        <taxon>Rotifera</taxon>
        <taxon>Eurotatoria</taxon>
        <taxon>Bdelloidea</taxon>
        <taxon>Adinetida</taxon>
        <taxon>Adinetidae</taxon>
        <taxon>Adineta</taxon>
    </lineage>
</organism>
<dbReference type="GO" id="GO:0007156">
    <property type="term" value="P:homophilic cell adhesion via plasma membrane adhesion molecules"/>
    <property type="evidence" value="ECO:0007669"/>
    <property type="project" value="TreeGrafter"/>
</dbReference>
<keyword evidence="1" id="KW-0732">Signal</keyword>
<gene>
    <name evidence="4" type="ORF">JYZ213_LOCUS24090</name>
</gene>
<dbReference type="InterPro" id="IPR013783">
    <property type="entry name" value="Ig-like_fold"/>
</dbReference>
<dbReference type="EMBL" id="CAJNOG010000292">
    <property type="protein sequence ID" value="CAF1150801.1"/>
    <property type="molecule type" value="Genomic_DNA"/>
</dbReference>
<feature type="domain" description="Ig-like" evidence="3">
    <location>
        <begin position="354"/>
        <end position="469"/>
    </location>
</feature>